<comment type="caution">
    <text evidence="2">The sequence shown here is derived from an EMBL/GenBank/DDBJ whole genome shotgun (WGS) entry which is preliminary data.</text>
</comment>
<keyword evidence="1" id="KW-0812">Transmembrane</keyword>
<dbReference type="RefSeq" id="WP_007930296.1">
    <property type="nucleotide sequence ID" value="NZ_AKVJ01000002.1"/>
</dbReference>
<keyword evidence="3" id="KW-1185">Reference proteome</keyword>
<dbReference type="OrthoDB" id="198399at2"/>
<evidence type="ECO:0000313" key="3">
    <source>
        <dbReference type="Proteomes" id="UP000004324"/>
    </source>
</evidence>
<feature type="transmembrane region" description="Helical" evidence="1">
    <location>
        <begin position="12"/>
        <end position="36"/>
    </location>
</feature>
<feature type="transmembrane region" description="Helical" evidence="1">
    <location>
        <begin position="166"/>
        <end position="188"/>
    </location>
</feature>
<name>I9B753_9FIRM</name>
<dbReference type="Gene3D" id="2.30.42.10">
    <property type="match status" value="1"/>
</dbReference>
<reference evidence="2 3" key="1">
    <citation type="journal article" date="2012" name="J. Bacteriol.">
        <title>Draft Genome Sequences for Two Metal-Reducing Pelosinus fermentans Strains Isolated from a Cr(VI)-Contaminated Site and for Type Strain R7.</title>
        <authorList>
            <person name="Brown S.D."/>
            <person name="Podar M."/>
            <person name="Klingeman D.M."/>
            <person name="Johnson C.M."/>
            <person name="Yang Z.K."/>
            <person name="Utturkar S.M."/>
            <person name="Land M.L."/>
            <person name="Mosher J.J."/>
            <person name="Hurt R.A.Jr."/>
            <person name="Phelps T.J."/>
            <person name="Palumbo A.V."/>
            <person name="Arkin A.P."/>
            <person name="Hazen T.C."/>
            <person name="Elias D.A."/>
        </authorList>
    </citation>
    <scope>NUCLEOTIDE SEQUENCE [LARGE SCALE GENOMIC DNA]</scope>
    <source>
        <strain evidence="2 3">B4</strain>
    </source>
</reference>
<feature type="transmembrane region" description="Helical" evidence="1">
    <location>
        <begin position="56"/>
        <end position="80"/>
    </location>
</feature>
<dbReference type="InterPro" id="IPR036034">
    <property type="entry name" value="PDZ_sf"/>
</dbReference>
<dbReference type="AlphaFoldDB" id="I9B753"/>
<feature type="transmembrane region" description="Helical" evidence="1">
    <location>
        <begin position="249"/>
        <end position="265"/>
    </location>
</feature>
<proteinExistence type="predicted"/>
<evidence type="ECO:0000313" key="2">
    <source>
        <dbReference type="EMBL" id="EIW20962.1"/>
    </source>
</evidence>
<feature type="transmembrane region" description="Helical" evidence="1">
    <location>
        <begin position="87"/>
        <end position="111"/>
    </location>
</feature>
<dbReference type="PATRIC" id="fig|1149862.3.peg.90"/>
<sequence>MFPWQELIRLSVGGVVAAFFEPIFWMIIALVGFQYWKLQKSQQRMFGVCGFSLTQQIALAISLGSIGGIMGTFLLTLVGLNVDQLGLAYIWPVAILLMMVNMRFLCFAYAGGVVALSKVLFGWPNVDVSQVLVLVAVLHITESILIAISGIYGSMPIILKRKNGQLVGAFNLQNFWPLPLLLMSAVAVPELKVPEGVLDMPDWWPLLPVQGVLPEGHIWMYAMVSVVAALGYTDIAVASSPQMRRRKSALHLGLYSIVLLALALLSVHYKWLQAVAAMVSFLGHEMLIQIDSRQELEGLPRYVPPAKGLMVLDTVVDTPAQKAGIKSGDILLKLHNLTIDTKEQLAEAIYFAPPVFIMEILRDDRRIEKKVKFTQNHKMLGVILVPEGNELYYVQLAEDKFWLWEKAKGIWGKK</sequence>
<feature type="transmembrane region" description="Helical" evidence="1">
    <location>
        <begin position="131"/>
        <end position="154"/>
    </location>
</feature>
<dbReference type="EMBL" id="AKVJ01000002">
    <property type="protein sequence ID" value="EIW20962.1"/>
    <property type="molecule type" value="Genomic_DNA"/>
</dbReference>
<dbReference type="Proteomes" id="UP000004324">
    <property type="component" value="Unassembled WGS sequence"/>
</dbReference>
<keyword evidence="1" id="KW-1133">Transmembrane helix</keyword>
<protein>
    <submittedName>
        <fullName evidence="2">PDZ/DHR/GLGF domain-containing protein</fullName>
    </submittedName>
</protein>
<dbReference type="SUPFAM" id="SSF50156">
    <property type="entry name" value="PDZ domain-like"/>
    <property type="match status" value="1"/>
</dbReference>
<feature type="transmembrane region" description="Helical" evidence="1">
    <location>
        <begin position="218"/>
        <end position="237"/>
    </location>
</feature>
<gene>
    <name evidence="2" type="ORF">FB4_1814</name>
</gene>
<keyword evidence="1" id="KW-0472">Membrane</keyword>
<organism evidence="2 3">
    <name type="scientific">Pelosinus fermentans B4</name>
    <dbReference type="NCBI Taxonomy" id="1149862"/>
    <lineage>
        <taxon>Bacteria</taxon>
        <taxon>Bacillati</taxon>
        <taxon>Bacillota</taxon>
        <taxon>Negativicutes</taxon>
        <taxon>Selenomonadales</taxon>
        <taxon>Sporomusaceae</taxon>
        <taxon>Pelosinus</taxon>
    </lineage>
</organism>
<evidence type="ECO:0000256" key="1">
    <source>
        <dbReference type="SAM" id="Phobius"/>
    </source>
</evidence>
<accession>I9B753</accession>